<gene>
    <name evidence="2" type="primary">RvY_13658-1</name>
    <name evidence="2" type="synonym">RvY_13658.1</name>
    <name evidence="2" type="ORF">RvY_13658</name>
</gene>
<dbReference type="PANTHER" id="PTHR11905:SF159">
    <property type="entry name" value="ADAM METALLOPROTEASE"/>
    <property type="match status" value="1"/>
</dbReference>
<dbReference type="GO" id="GO:0006508">
    <property type="term" value="P:proteolysis"/>
    <property type="evidence" value="ECO:0007669"/>
    <property type="project" value="InterPro"/>
</dbReference>
<dbReference type="MEROPS" id="M12.027"/>
<dbReference type="EMBL" id="BDGG01000009">
    <property type="protein sequence ID" value="GAV03199.1"/>
    <property type="molecule type" value="Genomic_DNA"/>
</dbReference>
<dbReference type="GO" id="GO:0004222">
    <property type="term" value="F:metalloendopeptidase activity"/>
    <property type="evidence" value="ECO:0007669"/>
    <property type="project" value="InterPro"/>
</dbReference>
<accession>A0A1D1VX67</accession>
<dbReference type="SUPFAM" id="SSF55486">
    <property type="entry name" value="Metalloproteases ('zincins'), catalytic domain"/>
    <property type="match status" value="1"/>
</dbReference>
<dbReference type="OrthoDB" id="10035764at2759"/>
<evidence type="ECO:0000313" key="3">
    <source>
        <dbReference type="Proteomes" id="UP000186922"/>
    </source>
</evidence>
<feature type="domain" description="Peptidase M12B" evidence="1">
    <location>
        <begin position="123"/>
        <end position="213"/>
    </location>
</feature>
<dbReference type="Proteomes" id="UP000186922">
    <property type="component" value="Unassembled WGS sequence"/>
</dbReference>
<dbReference type="InterPro" id="IPR001590">
    <property type="entry name" value="Peptidase_M12B"/>
</dbReference>
<proteinExistence type="predicted"/>
<dbReference type="InterPro" id="IPR024079">
    <property type="entry name" value="MetalloPept_cat_dom_sf"/>
</dbReference>
<dbReference type="Gene3D" id="3.40.390.10">
    <property type="entry name" value="Collagenase (Catalytic Domain)"/>
    <property type="match status" value="1"/>
</dbReference>
<evidence type="ECO:0000313" key="2">
    <source>
        <dbReference type="EMBL" id="GAV03199.1"/>
    </source>
</evidence>
<protein>
    <recommendedName>
        <fullName evidence="1">Peptidase M12B domain-containing protein</fullName>
    </recommendedName>
</protein>
<reference evidence="2 3" key="1">
    <citation type="journal article" date="2016" name="Nat. Commun.">
        <title>Extremotolerant tardigrade genome and improved radiotolerance of human cultured cells by tardigrade-unique protein.</title>
        <authorList>
            <person name="Hashimoto T."/>
            <person name="Horikawa D.D."/>
            <person name="Saito Y."/>
            <person name="Kuwahara H."/>
            <person name="Kozuka-Hata H."/>
            <person name="Shin-I T."/>
            <person name="Minakuchi Y."/>
            <person name="Ohishi K."/>
            <person name="Motoyama A."/>
            <person name="Aizu T."/>
            <person name="Enomoto A."/>
            <person name="Kondo K."/>
            <person name="Tanaka S."/>
            <person name="Hara Y."/>
            <person name="Koshikawa S."/>
            <person name="Sagara H."/>
            <person name="Miura T."/>
            <person name="Yokobori S."/>
            <person name="Miyagawa K."/>
            <person name="Suzuki Y."/>
            <person name="Kubo T."/>
            <person name="Oyama M."/>
            <person name="Kohara Y."/>
            <person name="Fujiyama A."/>
            <person name="Arakawa K."/>
            <person name="Katayama T."/>
            <person name="Toyoda A."/>
            <person name="Kunieda T."/>
        </authorList>
    </citation>
    <scope>NUCLEOTIDE SEQUENCE [LARGE SCALE GENOMIC DNA]</scope>
    <source>
        <strain evidence="2 3">YOKOZUNA-1</strain>
    </source>
</reference>
<dbReference type="PANTHER" id="PTHR11905">
    <property type="entry name" value="ADAM A DISINTEGRIN AND METALLOPROTEASE DOMAIN"/>
    <property type="match status" value="1"/>
</dbReference>
<dbReference type="Pfam" id="PF01421">
    <property type="entry name" value="Reprolysin"/>
    <property type="match status" value="1"/>
</dbReference>
<dbReference type="AlphaFoldDB" id="A0A1D1VX67"/>
<name>A0A1D1VX67_RAMVA</name>
<keyword evidence="3" id="KW-1185">Reference proteome</keyword>
<comment type="caution">
    <text evidence="2">The sequence shown here is derived from an EMBL/GenBank/DDBJ whole genome shotgun (WGS) entry which is preliminary data.</text>
</comment>
<sequence length="284" mass="32303">MNRDFGTRTQHVNFVLQAFAAVNAMFNDPVFGPLIPTIRVMEIVFDMNHTRFISGLEEPGQGEAQNYLGNFCEYVAENRYANGLWRTDWDAWIALTALDLWAPVLQVSQDGLYKDRFRAEKVTEVLGLSYTGGACKPKRNCVIVEFNGFDVVDTIAHEIGHTLGMDHDPETDYTLPFEQKRNKIMALHAGKSRKGWSEWSVESYIEFMEKGKSPYCSRCPNDPCPDCGGYCLRKNRPSPANSREALKAKFPLTIFVFLISLCFSNPFLPVEKPYIRQPMVTFSV</sequence>
<dbReference type="STRING" id="947166.A0A1D1VX67"/>
<evidence type="ECO:0000259" key="1">
    <source>
        <dbReference type="Pfam" id="PF01421"/>
    </source>
</evidence>
<organism evidence="2 3">
    <name type="scientific">Ramazzottius varieornatus</name>
    <name type="common">Water bear</name>
    <name type="synonym">Tardigrade</name>
    <dbReference type="NCBI Taxonomy" id="947166"/>
    <lineage>
        <taxon>Eukaryota</taxon>
        <taxon>Metazoa</taxon>
        <taxon>Ecdysozoa</taxon>
        <taxon>Tardigrada</taxon>
        <taxon>Eutardigrada</taxon>
        <taxon>Parachela</taxon>
        <taxon>Hypsibioidea</taxon>
        <taxon>Ramazzottiidae</taxon>
        <taxon>Ramazzottius</taxon>
    </lineage>
</organism>